<evidence type="ECO:0000313" key="1">
    <source>
        <dbReference type="EMBL" id="CAG8771640.1"/>
    </source>
</evidence>
<dbReference type="Proteomes" id="UP000789342">
    <property type="component" value="Unassembled WGS sequence"/>
</dbReference>
<dbReference type="AlphaFoldDB" id="A0A9N9JAH0"/>
<reference evidence="1" key="1">
    <citation type="submission" date="2021-06" db="EMBL/GenBank/DDBJ databases">
        <authorList>
            <person name="Kallberg Y."/>
            <person name="Tangrot J."/>
            <person name="Rosling A."/>
        </authorList>
    </citation>
    <scope>NUCLEOTIDE SEQUENCE</scope>
    <source>
        <strain evidence="1">CL551</strain>
    </source>
</reference>
<dbReference type="EMBL" id="CAJVPV010046913">
    <property type="protein sequence ID" value="CAG8771640.1"/>
    <property type="molecule type" value="Genomic_DNA"/>
</dbReference>
<accession>A0A9N9JAH0</accession>
<comment type="caution">
    <text evidence="1">The sequence shown here is derived from an EMBL/GenBank/DDBJ whole genome shotgun (WGS) entry which is preliminary data.</text>
</comment>
<feature type="non-terminal residue" evidence="1">
    <location>
        <position position="1"/>
    </location>
</feature>
<name>A0A9N9JAH0_9GLOM</name>
<gene>
    <name evidence="1" type="ORF">AMORRO_LOCUS16628</name>
</gene>
<sequence length="48" mass="5600">VFCLLTVCLLYPLITHRKNLQMLHMGHAQRIGSPYDDGGFDKEIMIYF</sequence>
<protein>
    <submittedName>
        <fullName evidence="1">16610_t:CDS:1</fullName>
    </submittedName>
</protein>
<proteinExistence type="predicted"/>
<organism evidence="1 2">
    <name type="scientific">Acaulospora morrowiae</name>
    <dbReference type="NCBI Taxonomy" id="94023"/>
    <lineage>
        <taxon>Eukaryota</taxon>
        <taxon>Fungi</taxon>
        <taxon>Fungi incertae sedis</taxon>
        <taxon>Mucoromycota</taxon>
        <taxon>Glomeromycotina</taxon>
        <taxon>Glomeromycetes</taxon>
        <taxon>Diversisporales</taxon>
        <taxon>Acaulosporaceae</taxon>
        <taxon>Acaulospora</taxon>
    </lineage>
</organism>
<keyword evidence="2" id="KW-1185">Reference proteome</keyword>
<evidence type="ECO:0000313" key="2">
    <source>
        <dbReference type="Proteomes" id="UP000789342"/>
    </source>
</evidence>